<dbReference type="Gene3D" id="2.130.10.10">
    <property type="entry name" value="YVTN repeat-like/Quinoprotein amine dehydrogenase"/>
    <property type="match status" value="1"/>
</dbReference>
<evidence type="ECO:0000313" key="4">
    <source>
        <dbReference type="Proteomes" id="UP000494165"/>
    </source>
</evidence>
<keyword evidence="1" id="KW-0853">WD repeat</keyword>
<dbReference type="PANTHER" id="PTHR10971">
    <property type="entry name" value="MRNA EXPORT FACTOR AND BUB3"/>
    <property type="match status" value="1"/>
</dbReference>
<dbReference type="OrthoDB" id="10248252at2759"/>
<dbReference type="EMBL" id="CADEPI010000014">
    <property type="protein sequence ID" value="CAB3364006.1"/>
    <property type="molecule type" value="Genomic_DNA"/>
</dbReference>
<evidence type="ECO:0000313" key="3">
    <source>
        <dbReference type="EMBL" id="CAB3364006.1"/>
    </source>
</evidence>
<dbReference type="Pfam" id="PF00400">
    <property type="entry name" value="WD40"/>
    <property type="match status" value="1"/>
</dbReference>
<dbReference type="InterPro" id="IPR036322">
    <property type="entry name" value="WD40_repeat_dom_sf"/>
</dbReference>
<dbReference type="InterPro" id="IPR015943">
    <property type="entry name" value="WD40/YVTN_repeat-like_dom_sf"/>
</dbReference>
<organism evidence="3 4">
    <name type="scientific">Cloeon dipterum</name>
    <dbReference type="NCBI Taxonomy" id="197152"/>
    <lineage>
        <taxon>Eukaryota</taxon>
        <taxon>Metazoa</taxon>
        <taxon>Ecdysozoa</taxon>
        <taxon>Arthropoda</taxon>
        <taxon>Hexapoda</taxon>
        <taxon>Insecta</taxon>
        <taxon>Pterygota</taxon>
        <taxon>Palaeoptera</taxon>
        <taxon>Ephemeroptera</taxon>
        <taxon>Pisciforma</taxon>
        <taxon>Baetidae</taxon>
        <taxon>Cloeon</taxon>
    </lineage>
</organism>
<dbReference type="SUPFAM" id="SSF50978">
    <property type="entry name" value="WD40 repeat-like"/>
    <property type="match status" value="1"/>
</dbReference>
<protein>
    <recommendedName>
        <fullName evidence="5">WD repeat-containing protein 92</fullName>
    </recommendedName>
</protein>
<dbReference type="AlphaFoldDB" id="A0A8S1BWC2"/>
<comment type="caution">
    <text evidence="3">The sequence shown here is derived from an EMBL/GenBank/DDBJ whole genome shotgun (WGS) entry which is preliminary data.</text>
</comment>
<sequence>MVVNREAKFVVLGCLPRTTGVIKIFELDGSDLTLVKEVEKPKGFKCGTFGASALRERRLATGDFDGNLSIWDLEDTIAGFGGKSIGCGAPEIATCGRDGTVKLWDPRQREVPVAVMKPKNGETPRDCWTVAFGNSYNSDERVLCSGYDNGDIKMFDLKKMELRWETNLANGICSLQFDRPDIEMNKLVATTLEAKFHIFDLRTQHPTKGFAYMTEEVRQQIFKIVP</sequence>
<accession>A0A8S1BWC2</accession>
<evidence type="ECO:0000256" key="2">
    <source>
        <dbReference type="ARBA" id="ARBA00022737"/>
    </source>
</evidence>
<evidence type="ECO:0008006" key="5">
    <source>
        <dbReference type="Google" id="ProtNLM"/>
    </source>
</evidence>
<name>A0A8S1BWC2_9INSE</name>
<dbReference type="InterPro" id="IPR001680">
    <property type="entry name" value="WD40_rpt"/>
</dbReference>
<proteinExistence type="predicted"/>
<keyword evidence="4" id="KW-1185">Reference proteome</keyword>
<dbReference type="Proteomes" id="UP000494165">
    <property type="component" value="Unassembled WGS sequence"/>
</dbReference>
<gene>
    <name evidence="3" type="ORF">CLODIP_2_CD06992</name>
</gene>
<reference evidence="3 4" key="1">
    <citation type="submission" date="2020-04" db="EMBL/GenBank/DDBJ databases">
        <authorList>
            <person name="Alioto T."/>
            <person name="Alioto T."/>
            <person name="Gomez Garrido J."/>
        </authorList>
    </citation>
    <scope>NUCLEOTIDE SEQUENCE [LARGE SCALE GENOMIC DNA]</scope>
</reference>
<evidence type="ECO:0000256" key="1">
    <source>
        <dbReference type="ARBA" id="ARBA00022574"/>
    </source>
</evidence>
<keyword evidence="2" id="KW-0677">Repeat</keyword>